<dbReference type="SUPFAM" id="SSF51412">
    <property type="entry name" value="Inosine monophosphate dehydrogenase (IMPDH)"/>
    <property type="match status" value="1"/>
</dbReference>
<gene>
    <name evidence="2" type="ORF">S06H3_54727</name>
</gene>
<dbReference type="EMBL" id="BARV01035037">
    <property type="protein sequence ID" value="GAI53108.1"/>
    <property type="molecule type" value="Genomic_DNA"/>
</dbReference>
<evidence type="ECO:0000313" key="2">
    <source>
        <dbReference type="EMBL" id="GAI53108.1"/>
    </source>
</evidence>
<feature type="domain" description="IMP dehydrogenase/GMP reductase" evidence="1">
    <location>
        <begin position="13"/>
        <end position="74"/>
    </location>
</feature>
<accession>X1PB93</accession>
<reference evidence="2" key="1">
    <citation type="journal article" date="2014" name="Front. Microbiol.">
        <title>High frequency of phylogenetically diverse reductive dehalogenase-homologous genes in deep subseafloor sedimentary metagenomes.</title>
        <authorList>
            <person name="Kawai M."/>
            <person name="Futagami T."/>
            <person name="Toyoda A."/>
            <person name="Takaki Y."/>
            <person name="Nishi S."/>
            <person name="Hori S."/>
            <person name="Arai W."/>
            <person name="Tsubouchi T."/>
            <person name="Morono Y."/>
            <person name="Uchiyama I."/>
            <person name="Ito T."/>
            <person name="Fujiyama A."/>
            <person name="Inagaki F."/>
            <person name="Takami H."/>
        </authorList>
    </citation>
    <scope>NUCLEOTIDE SEQUENCE</scope>
    <source>
        <strain evidence="2">Expedition CK06-06</strain>
    </source>
</reference>
<dbReference type="Pfam" id="PF00478">
    <property type="entry name" value="IMPDH"/>
    <property type="match status" value="1"/>
</dbReference>
<dbReference type="InterPro" id="IPR013785">
    <property type="entry name" value="Aldolase_TIM"/>
</dbReference>
<dbReference type="AlphaFoldDB" id="X1PB93"/>
<organism evidence="2">
    <name type="scientific">marine sediment metagenome</name>
    <dbReference type="NCBI Taxonomy" id="412755"/>
    <lineage>
        <taxon>unclassified sequences</taxon>
        <taxon>metagenomes</taxon>
        <taxon>ecological metagenomes</taxon>
    </lineage>
</organism>
<dbReference type="Gene3D" id="3.20.20.70">
    <property type="entry name" value="Aldolase class I"/>
    <property type="match status" value="1"/>
</dbReference>
<name>X1PB93_9ZZZZ</name>
<dbReference type="InterPro" id="IPR001093">
    <property type="entry name" value="IMP_DH_GMPRt"/>
</dbReference>
<dbReference type="GO" id="GO:0003824">
    <property type="term" value="F:catalytic activity"/>
    <property type="evidence" value="ECO:0007669"/>
    <property type="project" value="InterPro"/>
</dbReference>
<proteinExistence type="predicted"/>
<feature type="non-terminal residue" evidence="2">
    <location>
        <position position="113"/>
    </location>
</feature>
<sequence length="113" mass="12398">MPQLKFKEMVLTYGFDDVALVPSDVTINPDQTNIDFTIGNFKFSIPILASAMDAVVDPTLAIKFGKLGGLAVLNLEGVQTRYENPDEILEQIAQAPEIEVTSLLQKIYSAPIK</sequence>
<evidence type="ECO:0000259" key="1">
    <source>
        <dbReference type="Pfam" id="PF00478"/>
    </source>
</evidence>
<protein>
    <recommendedName>
        <fullName evidence="1">IMP dehydrogenase/GMP reductase domain-containing protein</fullName>
    </recommendedName>
</protein>
<comment type="caution">
    <text evidence="2">The sequence shown here is derived from an EMBL/GenBank/DDBJ whole genome shotgun (WGS) entry which is preliminary data.</text>
</comment>